<organism evidence="5 6">
    <name type="scientific">Acidithrix ferrooxidans</name>
    <dbReference type="NCBI Taxonomy" id="1280514"/>
    <lineage>
        <taxon>Bacteria</taxon>
        <taxon>Bacillati</taxon>
        <taxon>Actinomycetota</taxon>
        <taxon>Acidimicrobiia</taxon>
        <taxon>Acidimicrobiales</taxon>
        <taxon>Acidimicrobiaceae</taxon>
        <taxon>Acidithrix</taxon>
    </lineage>
</organism>
<dbReference type="Gene3D" id="3.30.365.10">
    <property type="entry name" value="Aldehyde oxidase/xanthine dehydrogenase, molybdopterin binding domain"/>
    <property type="match status" value="4"/>
</dbReference>
<dbReference type="SUPFAM" id="SSF54665">
    <property type="entry name" value="CO dehydrogenase molybdoprotein N-domain-like"/>
    <property type="match status" value="1"/>
</dbReference>
<dbReference type="InterPro" id="IPR036856">
    <property type="entry name" value="Ald_Oxase/Xan_DH_a/b_sf"/>
</dbReference>
<reference evidence="5 6" key="1">
    <citation type="submission" date="2015-01" db="EMBL/GenBank/DDBJ databases">
        <title>Draft genome of the acidophilic iron oxidizer Acidithrix ferrooxidans strain Py-F3.</title>
        <authorList>
            <person name="Poehlein A."/>
            <person name="Eisen S."/>
            <person name="Schloemann M."/>
            <person name="Johnson B.D."/>
            <person name="Daniel R."/>
            <person name="Muehling M."/>
        </authorList>
    </citation>
    <scope>NUCLEOTIDE SEQUENCE [LARGE SCALE GENOMIC DNA]</scope>
    <source>
        <strain evidence="5 6">Py-F3</strain>
    </source>
</reference>
<feature type="domain" description="Aldehyde oxidase/xanthine dehydrogenase a/b hammerhead" evidence="4">
    <location>
        <begin position="20"/>
        <end position="130"/>
    </location>
</feature>
<dbReference type="InterPro" id="IPR008274">
    <property type="entry name" value="AldOxase/xan_DH_MoCoBD1"/>
</dbReference>
<dbReference type="InterPro" id="IPR037165">
    <property type="entry name" value="AldOxase/xan_DH_Mopterin-bd_sf"/>
</dbReference>
<evidence type="ECO:0000313" key="5">
    <source>
        <dbReference type="EMBL" id="KJF18408.1"/>
    </source>
</evidence>
<dbReference type="Pfam" id="PF20256">
    <property type="entry name" value="MoCoBD_2"/>
    <property type="match status" value="1"/>
</dbReference>
<dbReference type="InterPro" id="IPR000674">
    <property type="entry name" value="Ald_Oxase/Xan_DH_a/b"/>
</dbReference>
<comment type="caution">
    <text evidence="5">The sequence shown here is derived from an EMBL/GenBank/DDBJ whole genome shotgun (WGS) entry which is preliminary data.</text>
</comment>
<dbReference type="SMART" id="SM01008">
    <property type="entry name" value="Ald_Xan_dh_C"/>
    <property type="match status" value="1"/>
</dbReference>
<keyword evidence="2 5" id="KW-0560">Oxidoreductase</keyword>
<keyword evidence="6" id="KW-1185">Reference proteome</keyword>
<dbReference type="GO" id="GO:0016491">
    <property type="term" value="F:oxidoreductase activity"/>
    <property type="evidence" value="ECO:0007669"/>
    <property type="project" value="UniProtKB-KW"/>
</dbReference>
<evidence type="ECO:0000256" key="3">
    <source>
        <dbReference type="SAM" id="MobiDB-lite"/>
    </source>
</evidence>
<dbReference type="OrthoDB" id="135295at2"/>
<dbReference type="Pfam" id="PF01315">
    <property type="entry name" value="Ald_Xan_dh_C"/>
    <property type="match status" value="1"/>
</dbReference>
<feature type="region of interest" description="Disordered" evidence="3">
    <location>
        <begin position="755"/>
        <end position="785"/>
    </location>
</feature>
<dbReference type="EC" id="1.2.99.2" evidence="5"/>
<evidence type="ECO:0000259" key="4">
    <source>
        <dbReference type="SMART" id="SM01008"/>
    </source>
</evidence>
<name>A0A0D8HKG8_9ACTN</name>
<dbReference type="PANTHER" id="PTHR11908:SF132">
    <property type="entry name" value="ALDEHYDE OXIDASE 1-RELATED"/>
    <property type="match status" value="1"/>
</dbReference>
<evidence type="ECO:0000256" key="2">
    <source>
        <dbReference type="ARBA" id="ARBA00023002"/>
    </source>
</evidence>
<dbReference type="RefSeq" id="WP_052604553.1">
    <property type="nucleotide sequence ID" value="NZ_JXYS01000018.1"/>
</dbReference>
<sequence>MNGSILGTRVIRLEDPELLKGRATYVDNLEHPGALYCYFVRSTVAAAKIASLDVARAKELPGVRAVLVASDYDIEPFVPFFPLNEHLKRPVLASGVVKFVGDPIAMIIAADRSTAVDASELVEVEYEPLDAVVDMEDALSINARQIDPEVARNLVASVVGGNSDNPLNGAEVVVRGRFENQRMSVAPMEPNSIAVNPDGDGDEGITVWVSTQMPHVIQTKLSSILSIPKGSLRVITPNVGGGFGGKAGVIQEHVAVVGASLMLGIPLRWMEERGENLISMQGRGQVQYVEMAISRDGLILGLDARMVGDAGAYGGFGGGLVAGSTRSMAQGVYSIPKIRYKAAVASTNTPPIGALRGAGRPEATAFLERIVDMAAAEISMDPIEFRRKNLISSTSFPYQSVMGPLYDSGNFVKALDAVAEVSKYQDLRREQLRRRQAGETVVLGIGVSCYVEVTAGGGASEYGAVDITPDGGAEIRVGTSGHGQGHPTTFSMLVADTLKIPLEKIKFIQSDTKEVPRGGGTGGSRSLQLGGSAVNAAALQVLDVAKNLAASHFEASVDDIIVSQEGTIGVAGSPSHFLSWTDLMDVAKQAGVELAYRGDFNQAGATFPFGAHVSVVEVDLETGLVRPISHFAVDDCGRVLNPLVVEGQQHGGIAQGIGQALYEKVYFDAYGNPLNSSFAEYLVPSAAEMPNFVASNTETPSPLNPLGAKGIGESATVGSTPAVQNAVVDALSHLGVRHIDMPMTPERVWQAISQGSNGPLWSEPPSIFSEIKKSDSGSAPEEVDI</sequence>
<gene>
    <name evidence="5" type="primary">coxL</name>
    <name evidence="5" type="ORF">AXFE_07960</name>
</gene>
<dbReference type="Pfam" id="PF02738">
    <property type="entry name" value="MoCoBD_1"/>
    <property type="match status" value="1"/>
</dbReference>
<keyword evidence="1" id="KW-0500">Molybdenum</keyword>
<protein>
    <submittedName>
        <fullName evidence="5">Carbon monoxide dehydrogenase large chain</fullName>
        <ecNumber evidence="5">1.2.99.2</ecNumber>
    </submittedName>
</protein>
<dbReference type="AlphaFoldDB" id="A0A0D8HKG8"/>
<proteinExistence type="predicted"/>
<dbReference type="Gene3D" id="3.90.1170.50">
    <property type="entry name" value="Aldehyde oxidase/xanthine dehydrogenase, a/b hammerhead"/>
    <property type="match status" value="1"/>
</dbReference>
<dbReference type="PANTHER" id="PTHR11908">
    <property type="entry name" value="XANTHINE DEHYDROGENASE"/>
    <property type="match status" value="1"/>
</dbReference>
<dbReference type="InterPro" id="IPR016208">
    <property type="entry name" value="Ald_Oxase/xanthine_DH-like"/>
</dbReference>
<accession>A0A0D8HKG8</accession>
<dbReference type="PATRIC" id="fig|1280514.3.peg.1051"/>
<dbReference type="InterPro" id="IPR046867">
    <property type="entry name" value="AldOxase/xan_DH_MoCoBD2"/>
</dbReference>
<dbReference type="EMBL" id="JXYS01000018">
    <property type="protein sequence ID" value="KJF18408.1"/>
    <property type="molecule type" value="Genomic_DNA"/>
</dbReference>
<dbReference type="SUPFAM" id="SSF56003">
    <property type="entry name" value="Molybdenum cofactor-binding domain"/>
    <property type="match status" value="1"/>
</dbReference>
<evidence type="ECO:0000313" key="6">
    <source>
        <dbReference type="Proteomes" id="UP000032360"/>
    </source>
</evidence>
<dbReference type="GO" id="GO:0005506">
    <property type="term" value="F:iron ion binding"/>
    <property type="evidence" value="ECO:0007669"/>
    <property type="project" value="InterPro"/>
</dbReference>
<dbReference type="STRING" id="1280514.AXFE_07960"/>
<dbReference type="Proteomes" id="UP000032360">
    <property type="component" value="Unassembled WGS sequence"/>
</dbReference>
<evidence type="ECO:0000256" key="1">
    <source>
        <dbReference type="ARBA" id="ARBA00022505"/>
    </source>
</evidence>